<evidence type="ECO:0000256" key="1">
    <source>
        <dbReference type="SAM" id="Phobius"/>
    </source>
</evidence>
<keyword evidence="3" id="KW-1185">Reference proteome</keyword>
<keyword evidence="1" id="KW-0812">Transmembrane</keyword>
<dbReference type="Proteomes" id="UP000662783">
    <property type="component" value="Chromosome"/>
</dbReference>
<protein>
    <submittedName>
        <fullName evidence="2">Uncharacterized protein</fullName>
    </submittedName>
</protein>
<feature type="transmembrane region" description="Helical" evidence="1">
    <location>
        <begin position="43"/>
        <end position="64"/>
    </location>
</feature>
<sequence length="191" mass="21950">MSMELEQLKGKILETDVSYSKSELEDIFKIKTQSAVQRINRTMLIDALVMIGLTALLVLITFYLGLKSRYVVSSQIIGAAAILLVHYKIKYRLINVFNPNLSVIENAQKTYNYLKRYCLAYYIITPLLTLSLSFNLYLQLNLDWSTTSIFLVLLGITIITLACTHLIVRIIYYNPKNRIKTIILQFNNLSV</sequence>
<name>A0A975A0F5_9BACT</name>
<feature type="transmembrane region" description="Helical" evidence="1">
    <location>
        <begin position="70"/>
        <end position="87"/>
    </location>
</feature>
<dbReference type="KEGG" id="fuv:JR347_16310"/>
<proteinExistence type="predicted"/>
<accession>A0A975A0F5</accession>
<feature type="transmembrane region" description="Helical" evidence="1">
    <location>
        <begin position="149"/>
        <end position="172"/>
    </location>
</feature>
<gene>
    <name evidence="2" type="ORF">JR347_16310</name>
</gene>
<organism evidence="2 3">
    <name type="scientific">Fulvivirga lutea</name>
    <dbReference type="NCBI Taxonomy" id="2810512"/>
    <lineage>
        <taxon>Bacteria</taxon>
        <taxon>Pseudomonadati</taxon>
        <taxon>Bacteroidota</taxon>
        <taxon>Cytophagia</taxon>
        <taxon>Cytophagales</taxon>
        <taxon>Fulvivirgaceae</taxon>
        <taxon>Fulvivirga</taxon>
    </lineage>
</organism>
<keyword evidence="1" id="KW-1133">Transmembrane helix</keyword>
<dbReference type="EMBL" id="CP070608">
    <property type="protein sequence ID" value="QSE97135.1"/>
    <property type="molecule type" value="Genomic_DNA"/>
</dbReference>
<reference evidence="2" key="1">
    <citation type="submission" date="2021-02" db="EMBL/GenBank/DDBJ databases">
        <title>Fulvivirga sp. S481 isolated from sea water.</title>
        <authorList>
            <person name="Bae S.S."/>
            <person name="Baek K."/>
        </authorList>
    </citation>
    <scope>NUCLEOTIDE SEQUENCE</scope>
    <source>
        <strain evidence="2">S481</strain>
    </source>
</reference>
<dbReference type="AlphaFoldDB" id="A0A975A0F5"/>
<evidence type="ECO:0000313" key="3">
    <source>
        <dbReference type="Proteomes" id="UP000662783"/>
    </source>
</evidence>
<dbReference type="RefSeq" id="WP_205721648.1">
    <property type="nucleotide sequence ID" value="NZ_CP070608.1"/>
</dbReference>
<evidence type="ECO:0000313" key="2">
    <source>
        <dbReference type="EMBL" id="QSE97135.1"/>
    </source>
</evidence>
<keyword evidence="1" id="KW-0472">Membrane</keyword>
<feature type="transmembrane region" description="Helical" evidence="1">
    <location>
        <begin position="119"/>
        <end position="137"/>
    </location>
</feature>